<proteinExistence type="predicted"/>
<evidence type="ECO:0000313" key="2">
    <source>
        <dbReference type="Proteomes" id="UP000326831"/>
    </source>
</evidence>
<dbReference type="KEGG" id="ssub:CP968_22780"/>
<organism evidence="1 2">
    <name type="scientific">Streptomyces subrutilus</name>
    <dbReference type="NCBI Taxonomy" id="36818"/>
    <lineage>
        <taxon>Bacteria</taxon>
        <taxon>Bacillati</taxon>
        <taxon>Actinomycetota</taxon>
        <taxon>Actinomycetes</taxon>
        <taxon>Kitasatosporales</taxon>
        <taxon>Streptomycetaceae</taxon>
        <taxon>Streptomyces</taxon>
    </lineage>
</organism>
<accession>A0A5P2UVG0</accession>
<dbReference type="AlphaFoldDB" id="A0A5P2UVG0"/>
<reference evidence="1 2" key="1">
    <citation type="submission" date="2017-09" db="EMBL/GenBank/DDBJ databases">
        <authorList>
            <person name="Lee N."/>
            <person name="Cho B.-K."/>
        </authorList>
    </citation>
    <scope>NUCLEOTIDE SEQUENCE [LARGE SCALE GENOMIC DNA]</scope>
    <source>
        <strain evidence="1 2">ATCC 27467</strain>
    </source>
</reference>
<sequence length="78" mass="8759">MRVARKTLLGDFDDCPTLGAPSKLPQNHPLVDNIEGMAVAGHDGYGRLRLLLVSGDNELPQQVTRLYRMDVRLPARRY</sequence>
<dbReference type="EMBL" id="CP023701">
    <property type="protein sequence ID" value="QEU80727.1"/>
    <property type="molecule type" value="Genomic_DNA"/>
</dbReference>
<evidence type="ECO:0008006" key="3">
    <source>
        <dbReference type="Google" id="ProtNLM"/>
    </source>
</evidence>
<dbReference type="OrthoDB" id="9798539at2"/>
<keyword evidence="2" id="KW-1185">Reference proteome</keyword>
<protein>
    <recommendedName>
        <fullName evidence="3">Phytase-like domain-containing protein</fullName>
    </recommendedName>
</protein>
<dbReference type="Proteomes" id="UP000326831">
    <property type="component" value="Chromosome"/>
</dbReference>
<name>A0A5P2UVG0_9ACTN</name>
<evidence type="ECO:0000313" key="1">
    <source>
        <dbReference type="EMBL" id="QEU80727.1"/>
    </source>
</evidence>
<gene>
    <name evidence="1" type="ORF">CP968_22780</name>
</gene>